<proteinExistence type="predicted"/>
<comment type="caution">
    <text evidence="3">The sequence shown here is derived from an EMBL/GenBank/DDBJ whole genome shotgun (WGS) entry which is preliminary data.</text>
</comment>
<keyword evidence="3" id="KW-0378">Hydrolase</keyword>
<dbReference type="GO" id="GO:0016787">
    <property type="term" value="F:hydrolase activity"/>
    <property type="evidence" value="ECO:0007669"/>
    <property type="project" value="UniProtKB-KW"/>
</dbReference>
<dbReference type="InterPro" id="IPR036866">
    <property type="entry name" value="RibonucZ/Hydroxyglut_hydro"/>
</dbReference>
<feature type="compositionally biased region" description="Polar residues" evidence="1">
    <location>
        <begin position="342"/>
        <end position="352"/>
    </location>
</feature>
<dbReference type="InterPro" id="IPR001279">
    <property type="entry name" value="Metallo-B-lactamas"/>
</dbReference>
<evidence type="ECO:0000313" key="3">
    <source>
        <dbReference type="EMBL" id="SCY23460.1"/>
    </source>
</evidence>
<evidence type="ECO:0000313" key="4">
    <source>
        <dbReference type="Proteomes" id="UP000199588"/>
    </source>
</evidence>
<dbReference type="PANTHER" id="PTHR30619">
    <property type="entry name" value="DNA INTERNALIZATION/COMPETENCE PROTEIN COMEC/REC2"/>
    <property type="match status" value="1"/>
</dbReference>
<feature type="region of interest" description="Disordered" evidence="1">
    <location>
        <begin position="342"/>
        <end position="362"/>
    </location>
</feature>
<reference evidence="3 4" key="1">
    <citation type="submission" date="2016-10" db="EMBL/GenBank/DDBJ databases">
        <authorList>
            <person name="Varghese N."/>
            <person name="Submissions S."/>
        </authorList>
    </citation>
    <scope>NUCLEOTIDE SEQUENCE [LARGE SCALE GENOMIC DNA]</scope>
    <source>
        <strain evidence="3 4">DSM 22022</strain>
    </source>
</reference>
<dbReference type="SUPFAM" id="SSF56281">
    <property type="entry name" value="Metallo-hydrolase/oxidoreductase"/>
    <property type="match status" value="1"/>
</dbReference>
<dbReference type="Gene3D" id="3.60.15.10">
    <property type="entry name" value="Ribonuclease Z/Hydroxyacylglutathione hydrolase-like"/>
    <property type="match status" value="1"/>
</dbReference>
<dbReference type="PANTHER" id="PTHR30619:SF1">
    <property type="entry name" value="RECOMBINATION PROTEIN 2"/>
    <property type="match status" value="1"/>
</dbReference>
<dbReference type="RefSeq" id="WP_090656528.1">
    <property type="nucleotide sequence ID" value="NZ_CP015031.1"/>
</dbReference>
<evidence type="ECO:0000259" key="2">
    <source>
        <dbReference type="Pfam" id="PF00753"/>
    </source>
</evidence>
<protein>
    <submittedName>
        <fullName evidence="3">Metal-dependent hydrolase, beta-lactamase superfamily II</fullName>
    </submittedName>
</protein>
<dbReference type="EMBL" id="FMUQ01000018">
    <property type="protein sequence ID" value="SCY23460.1"/>
    <property type="molecule type" value="Genomic_DNA"/>
</dbReference>
<name>A0A1G5E9R6_9PAST</name>
<organism evidence="3 4">
    <name type="scientific">Basfia succiniciproducens</name>
    <dbReference type="NCBI Taxonomy" id="653940"/>
    <lineage>
        <taxon>Bacteria</taxon>
        <taxon>Pseudomonadati</taxon>
        <taxon>Pseudomonadota</taxon>
        <taxon>Gammaproteobacteria</taxon>
        <taxon>Pasteurellales</taxon>
        <taxon>Pasteurellaceae</taxon>
        <taxon>Basfia</taxon>
    </lineage>
</organism>
<gene>
    <name evidence="3" type="ORF">SAMN02910354_01948</name>
</gene>
<dbReference type="InterPro" id="IPR052159">
    <property type="entry name" value="Competence_DNA_uptake"/>
</dbReference>
<keyword evidence="4" id="KW-1185">Reference proteome</keyword>
<dbReference type="Pfam" id="PF00753">
    <property type="entry name" value="Lactamase_B"/>
    <property type="match status" value="1"/>
</dbReference>
<dbReference type="Proteomes" id="UP000199588">
    <property type="component" value="Unassembled WGS sequence"/>
</dbReference>
<evidence type="ECO:0000256" key="1">
    <source>
        <dbReference type="SAM" id="MobiDB-lite"/>
    </source>
</evidence>
<accession>A0A1G5E9R6</accession>
<sequence length="362" mass="40600">MSDFFEIDFLAVEAKKSGDAITIRYSIDGNETIHVVDGGFEATGNSIIAHIKEYYGQSRTVNIDRVIVTHQDLDHTMGLRTVLEECNVRELWMLRPWEYSSLLIDRFKRWSNVDSLSKKLKEIYPNLLALEEIANNKGIPIYEPFQGAQIGEFQVLAPSKYRYLELVADSEKTPDTITESIESASTGILSSIWDSAISFIKAAWGDENLSDKSTSRENEMSIVQYASLNNQNILLTGDAGVETLSEAVTYLKEINGGIMPKIHRFQVPHHGSRRNLSSELLDSLFGEKLSFPSSEDKFIAIISSAKEDKNHPRKAIIRALKHRGAKVVATEGVTICTFSSNMPSRSGWSSVTPLEYPEEQEE</sequence>
<feature type="domain" description="Metallo-beta-lactamase" evidence="2">
    <location>
        <begin position="29"/>
        <end position="93"/>
    </location>
</feature>